<dbReference type="GO" id="GO:0005524">
    <property type="term" value="F:ATP binding"/>
    <property type="evidence" value="ECO:0007669"/>
    <property type="project" value="UniProtKB-UniRule"/>
</dbReference>
<proteinExistence type="predicted"/>
<dbReference type="Pfam" id="PF15632">
    <property type="entry name" value="ATPgrasp_Ter"/>
    <property type="match status" value="1"/>
</dbReference>
<dbReference type="GO" id="GO:0046872">
    <property type="term" value="F:metal ion binding"/>
    <property type="evidence" value="ECO:0007669"/>
    <property type="project" value="InterPro"/>
</dbReference>
<evidence type="ECO:0000313" key="4">
    <source>
        <dbReference type="Proteomes" id="UP000178372"/>
    </source>
</evidence>
<dbReference type="Pfam" id="PF21360">
    <property type="entry name" value="PylC-like_N"/>
    <property type="match status" value="1"/>
</dbReference>
<dbReference type="Proteomes" id="UP000178372">
    <property type="component" value="Unassembled WGS sequence"/>
</dbReference>
<accession>A0A1F7GAK3</accession>
<gene>
    <name evidence="3" type="ORF">A2690_00610</name>
</gene>
<evidence type="ECO:0000256" key="1">
    <source>
        <dbReference type="PROSITE-ProRule" id="PRU00409"/>
    </source>
</evidence>
<sequence length="304" mass="34418">MKYKNILILEAGGPCAVSCIKLLKQSTQVRTIAADMDPYAAGLYLADEKEVIPSVDSEFFSTSISNVLSKHNINAIFPTFENGLVPLSEVKANFLIDFKSALLCKDQLVFCNLCKEKNLPIPKTITLQDWKSIEKYPQFIKPRFGVGSRDNFIIRSSEMMLKFYELYGDKEDFITQDFLEGDHWNVDVLVEDGEFVCAVPRRDIRQKSGNPVIVEVVDYKELSRFSCLVQQALSIKSVFNLEVFEVDNGKFVINEINVRFGGGIIFSALAGCDMVSYLATGNRKFISDPKNMIISRYFEEVQCK</sequence>
<dbReference type="AlphaFoldDB" id="A0A1F7GAK3"/>
<name>A0A1F7GAK3_9BACT</name>
<dbReference type="EMBL" id="MFZF01000022">
    <property type="protein sequence ID" value="OGK15941.1"/>
    <property type="molecule type" value="Genomic_DNA"/>
</dbReference>
<protein>
    <recommendedName>
        <fullName evidence="2">ATP-grasp domain-containing protein</fullName>
    </recommendedName>
</protein>
<keyword evidence="1" id="KW-0067">ATP-binding</keyword>
<dbReference type="InterPro" id="IPR048764">
    <property type="entry name" value="PylC_N"/>
</dbReference>
<dbReference type="PROSITE" id="PS50975">
    <property type="entry name" value="ATP_GRASP"/>
    <property type="match status" value="1"/>
</dbReference>
<feature type="domain" description="ATP-grasp" evidence="2">
    <location>
        <begin position="111"/>
        <end position="283"/>
    </location>
</feature>
<dbReference type="SUPFAM" id="SSF56059">
    <property type="entry name" value="Glutathione synthetase ATP-binding domain-like"/>
    <property type="match status" value="1"/>
</dbReference>
<comment type="caution">
    <text evidence="3">The sequence shown here is derived from an EMBL/GenBank/DDBJ whole genome shotgun (WGS) entry which is preliminary data.</text>
</comment>
<dbReference type="Gene3D" id="3.30.470.20">
    <property type="entry name" value="ATP-grasp fold, B domain"/>
    <property type="match status" value="1"/>
</dbReference>
<keyword evidence="1" id="KW-0547">Nucleotide-binding</keyword>
<organism evidence="3 4">
    <name type="scientific">Candidatus Roizmanbacteria bacterium RIFCSPHIGHO2_01_FULL_39_12b</name>
    <dbReference type="NCBI Taxonomy" id="1802030"/>
    <lineage>
        <taxon>Bacteria</taxon>
        <taxon>Candidatus Roizmaniibacteriota</taxon>
    </lineage>
</organism>
<dbReference type="Gene3D" id="3.40.50.20">
    <property type="match status" value="1"/>
</dbReference>
<dbReference type="InterPro" id="IPR011761">
    <property type="entry name" value="ATP-grasp"/>
</dbReference>
<evidence type="ECO:0000313" key="3">
    <source>
        <dbReference type="EMBL" id="OGK15941.1"/>
    </source>
</evidence>
<evidence type="ECO:0000259" key="2">
    <source>
        <dbReference type="PROSITE" id="PS50975"/>
    </source>
</evidence>
<reference evidence="3 4" key="1">
    <citation type="journal article" date="2016" name="Nat. Commun.">
        <title>Thousands of microbial genomes shed light on interconnected biogeochemical processes in an aquifer system.</title>
        <authorList>
            <person name="Anantharaman K."/>
            <person name="Brown C.T."/>
            <person name="Hug L.A."/>
            <person name="Sharon I."/>
            <person name="Castelle C.J."/>
            <person name="Probst A.J."/>
            <person name="Thomas B.C."/>
            <person name="Singh A."/>
            <person name="Wilkins M.J."/>
            <person name="Karaoz U."/>
            <person name="Brodie E.L."/>
            <person name="Williams K.H."/>
            <person name="Hubbard S.S."/>
            <person name="Banfield J.F."/>
        </authorList>
    </citation>
    <scope>NUCLEOTIDE SEQUENCE [LARGE SCALE GENOMIC DNA]</scope>
</reference>